<gene>
    <name evidence="1" type="ORF">DENOEST_3303</name>
</gene>
<dbReference type="Proteomes" id="UP000515733">
    <property type="component" value="Chromosome"/>
</dbReference>
<proteinExistence type="predicted"/>
<sequence length="65" mass="7726">MLWATPLGIRLFEQAGFNRVPIPYRNPIAQQDRPYGLIDYLRSRPEWTLRMSFRQGVLFSRNVTD</sequence>
<organism evidence="1 2">
    <name type="scientific">Denitratisoma oestradiolicum</name>
    <dbReference type="NCBI Taxonomy" id="311182"/>
    <lineage>
        <taxon>Bacteria</taxon>
        <taxon>Pseudomonadati</taxon>
        <taxon>Pseudomonadota</taxon>
        <taxon>Betaproteobacteria</taxon>
        <taxon>Nitrosomonadales</taxon>
        <taxon>Sterolibacteriaceae</taxon>
        <taxon>Denitratisoma</taxon>
    </lineage>
</organism>
<accession>A0A6S6Y4U8</accession>
<dbReference type="KEGG" id="doe:DENOEST_3303"/>
<evidence type="ECO:0000313" key="2">
    <source>
        <dbReference type="Proteomes" id="UP000515733"/>
    </source>
</evidence>
<name>A0A6S6Y4U8_9PROT</name>
<keyword evidence="2" id="KW-1185">Reference proteome</keyword>
<dbReference type="EMBL" id="LR778301">
    <property type="protein sequence ID" value="CAB1370457.1"/>
    <property type="molecule type" value="Genomic_DNA"/>
</dbReference>
<reference evidence="1 2" key="1">
    <citation type="submission" date="2020-03" db="EMBL/GenBank/DDBJ databases">
        <authorList>
            <consortium name="Genoscope - CEA"/>
            <person name="William W."/>
        </authorList>
    </citation>
    <scope>NUCLEOTIDE SEQUENCE [LARGE SCALE GENOMIC DNA]</scope>
    <source>
        <strain evidence="2">DSM 16959</strain>
    </source>
</reference>
<protein>
    <submittedName>
        <fullName evidence="1">Uncharacterized protein</fullName>
    </submittedName>
</protein>
<dbReference type="AlphaFoldDB" id="A0A6S6Y4U8"/>
<evidence type="ECO:0000313" key="1">
    <source>
        <dbReference type="EMBL" id="CAB1370457.1"/>
    </source>
</evidence>